<accession>A0ABT0XCC6</accession>
<dbReference type="EMBL" id="JAMQGM010000054">
    <property type="protein sequence ID" value="MCM2580179.1"/>
    <property type="molecule type" value="Genomic_DNA"/>
</dbReference>
<sequence>MAELRDEKDRNRDYRAGQLHAAVAALQNMAGVGSGRMMSPGFVSLAATSPGRNVRGALFEVGQYLVKAAEHSNGRGQAADEIFATLPKLLRGCGGLVDGLGAQGQEEFKEGCRDQFEVYREKYGSVVG</sequence>
<protein>
    <recommendedName>
        <fullName evidence="3">CRISPR type III-B/RAMP module-associated protein Cmr5</fullName>
    </recommendedName>
</protein>
<evidence type="ECO:0008006" key="3">
    <source>
        <dbReference type="Google" id="ProtNLM"/>
    </source>
</evidence>
<evidence type="ECO:0000313" key="2">
    <source>
        <dbReference type="Proteomes" id="UP001167160"/>
    </source>
</evidence>
<keyword evidence="2" id="KW-1185">Reference proteome</keyword>
<organism evidence="1 2">
    <name type="scientific">Streptomyces meridianus</name>
    <dbReference type="NCBI Taxonomy" id="2938945"/>
    <lineage>
        <taxon>Bacteria</taxon>
        <taxon>Bacillati</taxon>
        <taxon>Actinomycetota</taxon>
        <taxon>Actinomycetes</taxon>
        <taxon>Kitasatosporales</taxon>
        <taxon>Streptomycetaceae</taxon>
        <taxon>Streptomyces</taxon>
    </lineage>
</organism>
<gene>
    <name evidence="1" type="ORF">M1E25_23035</name>
</gene>
<reference evidence="1" key="1">
    <citation type="journal article" date="2023" name="Int. J. Syst. Evol. Microbiol.">
        <title>Streptomyces meridianus sp. nov. isolated from brackish water of the Tagus estuary in Alcochete, Portugal.</title>
        <authorList>
            <person name="Santos J.D.N."/>
            <person name="Klimek D."/>
            <person name="Calusinska M."/>
            <person name="Lobo Da Cunha A."/>
            <person name="Catita J."/>
            <person name="Goncalves H."/>
            <person name="Gonzalez I."/>
            <person name="Reyes F."/>
            <person name="Lage O.M."/>
        </authorList>
    </citation>
    <scope>NUCLEOTIDE SEQUENCE</scope>
    <source>
        <strain evidence="1">MTZ3.1</strain>
    </source>
</reference>
<comment type="caution">
    <text evidence="1">The sequence shown here is derived from an EMBL/GenBank/DDBJ whole genome shotgun (WGS) entry which is preliminary data.</text>
</comment>
<proteinExistence type="predicted"/>
<dbReference type="RefSeq" id="WP_251418772.1">
    <property type="nucleotide sequence ID" value="NZ_JAMQGM010000054.1"/>
</dbReference>
<evidence type="ECO:0000313" key="1">
    <source>
        <dbReference type="EMBL" id="MCM2580179.1"/>
    </source>
</evidence>
<dbReference type="Proteomes" id="UP001167160">
    <property type="component" value="Unassembled WGS sequence"/>
</dbReference>
<name>A0ABT0XCC6_9ACTN</name>